<dbReference type="RefSeq" id="WP_318598271.1">
    <property type="nucleotide sequence ID" value="NZ_JAWSTH010000043.1"/>
</dbReference>
<gene>
    <name evidence="3" type="primary">mobF</name>
    <name evidence="3" type="ORF">R7226_16375</name>
</gene>
<dbReference type="SUPFAM" id="SSF55464">
    <property type="entry name" value="Origin of replication-binding domain, RBD-like"/>
    <property type="match status" value="1"/>
</dbReference>
<name>A0ABU4HRJ1_9ACTN</name>
<dbReference type="EMBL" id="JAWSTH010000043">
    <property type="protein sequence ID" value="MDW5595926.1"/>
    <property type="molecule type" value="Genomic_DNA"/>
</dbReference>
<accession>A0ABU4HRJ1</accession>
<dbReference type="Proteomes" id="UP001284601">
    <property type="component" value="Unassembled WGS sequence"/>
</dbReference>
<proteinExistence type="predicted"/>
<keyword evidence="4" id="KW-1185">Reference proteome</keyword>
<dbReference type="InterPro" id="IPR014862">
    <property type="entry name" value="TrwC"/>
</dbReference>
<evidence type="ECO:0000313" key="3">
    <source>
        <dbReference type="EMBL" id="MDW5595926.1"/>
    </source>
</evidence>
<feature type="region of interest" description="Disordered" evidence="1">
    <location>
        <begin position="824"/>
        <end position="880"/>
    </location>
</feature>
<organism evidence="3 4">
    <name type="scientific">Conexibacter stalactiti</name>
    <dbReference type="NCBI Taxonomy" id="1940611"/>
    <lineage>
        <taxon>Bacteria</taxon>
        <taxon>Bacillati</taxon>
        <taxon>Actinomycetota</taxon>
        <taxon>Thermoleophilia</taxon>
        <taxon>Solirubrobacterales</taxon>
        <taxon>Conexibacteraceae</taxon>
        <taxon>Conexibacter</taxon>
    </lineage>
</organism>
<protein>
    <submittedName>
        <fullName evidence="3">MobF family relaxase</fullName>
    </submittedName>
</protein>
<reference evidence="3 4" key="2">
    <citation type="submission" date="2023-10" db="EMBL/GenBank/DDBJ databases">
        <authorList>
            <person name="Han X.F."/>
        </authorList>
    </citation>
    <scope>NUCLEOTIDE SEQUENCE [LARGE SCALE GENOMIC DNA]</scope>
    <source>
        <strain evidence="3 4">KCTC 39840</strain>
    </source>
</reference>
<evidence type="ECO:0000259" key="2">
    <source>
        <dbReference type="Pfam" id="PF08751"/>
    </source>
</evidence>
<dbReference type="Pfam" id="PF13604">
    <property type="entry name" value="AAA_30"/>
    <property type="match status" value="1"/>
</dbReference>
<evidence type="ECO:0000313" key="4">
    <source>
        <dbReference type="Proteomes" id="UP001284601"/>
    </source>
</evidence>
<dbReference type="InterPro" id="IPR027417">
    <property type="entry name" value="P-loop_NTPase"/>
</dbReference>
<dbReference type="Pfam" id="PF08751">
    <property type="entry name" value="TrwC"/>
    <property type="match status" value="1"/>
</dbReference>
<reference evidence="4" key="1">
    <citation type="submission" date="2023-07" db="EMBL/GenBank/DDBJ databases">
        <title>Conexibacter stalactiti sp. nov., isolated from stalactites in a lava cave and emended description of the genus Conexibacter.</title>
        <authorList>
            <person name="Lee S.D."/>
        </authorList>
    </citation>
    <scope>NUCLEOTIDE SEQUENCE [LARGE SCALE GENOMIC DNA]</scope>
    <source>
        <strain evidence="4">KCTC 39840</strain>
    </source>
</reference>
<evidence type="ECO:0000256" key="1">
    <source>
        <dbReference type="SAM" id="MobiDB-lite"/>
    </source>
</evidence>
<comment type="caution">
    <text evidence="3">The sequence shown here is derived from an EMBL/GenBank/DDBJ whole genome shotgun (WGS) entry which is preliminary data.</text>
</comment>
<dbReference type="NCBIfam" id="NF041492">
    <property type="entry name" value="MobF"/>
    <property type="match status" value="1"/>
</dbReference>
<feature type="domain" description="TrwC relaxase" evidence="2">
    <location>
        <begin position="13"/>
        <end position="311"/>
    </location>
</feature>
<dbReference type="Gene3D" id="2.30.30.940">
    <property type="match status" value="1"/>
</dbReference>
<dbReference type="Gene3D" id="3.40.50.300">
    <property type="entry name" value="P-loop containing nucleotide triphosphate hydrolases"/>
    <property type="match status" value="2"/>
</dbReference>
<dbReference type="SUPFAM" id="SSF52540">
    <property type="entry name" value="P-loop containing nucleoside triphosphate hydrolases"/>
    <property type="match status" value="2"/>
</dbReference>
<sequence length="880" mass="94011">MTAASIPASTGADYAEYLDGKTVAPEQGDYYLGRDGLPTEAPGRWLGDPHALGRVGVAPGPVAAEELRALMAGRCPGQPENFLRAAGPDGTRAAGIDVTFSAPKSVSIAWALGDPDQRAEIEQAHRAAVEQAVGYLAEMVPLTARWDPALGSSTPAKAAHVHAAEFLHTTARGVGDGAPDPQIHSHVVITSVERDDGTVTAVRSRPVLRVAREGGAFYRAQLADHLRHLGYAIDPAGVNGRYFRIRGVEEQVEAAFSRRTAEVQQAARAFRAEHGRAPERGELRALAIATRSSKIPHTRHELDASWQATAAPHGLDTGRAARLRSASAPASAETANWATTVERNVTAKRATFDEPELRTVALEAAAGHGLAAQDALDATDALRRSGRVLDLADGRMTSATVRAAETAIETNLTAMAADQRRRIEPRARAVGITAVEQRIGAPLSDEQRAAIERITGPGRAAVLVGPAGTGKGLVIDAAAHAEQAAGRRVYGVAVAGRTAQRLGESAPALVGRVKTIDGFIAAAERGRLQLDADTTVYVDEAGMGDTDRLHRLTKLIAEHGGALVAIGDPRQLPAIGAGGMFERLTHHLPTAELHTIHRASDPAERDAWQALRNGNADAALAFYRDRGHLHLTDTRDEALEAAAHRYDQLAAEHGHHQVALMSDASNTEIDHLNLRIQALRRGRSELSTHGVEHPAGYQLCAGDRVIWTESMPARDGGARVENGQRGAIETIDRERLAVRLDGGNRLVQLDAHQLGAVRLGYATHVVREQGATVRRSVVVTGGWQTSQETAYVESTRATNGVDWHLAREDLDGADDTDRLRQLSARMSASRAQAPSLAAELDDPVRAPSDPVDDLRVARLAPQPSRRPTLPTPNHAIERDR</sequence>